<dbReference type="AlphaFoldDB" id="C1E932"/>
<evidence type="ECO:0000256" key="2">
    <source>
        <dbReference type="ARBA" id="ARBA00023002"/>
    </source>
</evidence>
<dbReference type="KEGG" id="mis:MICPUN_59586"/>
<comment type="similarity">
    <text evidence="1">Belongs to the short-chain dehydrogenases/reductases (SDR) family.</text>
</comment>
<dbReference type="PANTHER" id="PTHR24320:SF152">
    <property type="entry name" value="SHORT-CHAIN DEHYDROGENASE_REDUCTASE FAMILY PROTEIN"/>
    <property type="match status" value="1"/>
</dbReference>
<dbReference type="InterPro" id="IPR036291">
    <property type="entry name" value="NAD(P)-bd_dom_sf"/>
</dbReference>
<dbReference type="STRING" id="296587.C1E932"/>
<name>C1E932_MICCC</name>
<evidence type="ECO:0000313" key="3">
    <source>
        <dbReference type="EMBL" id="ACO64615.1"/>
    </source>
</evidence>
<dbReference type="InParanoid" id="C1E932"/>
<keyword evidence="4" id="KW-1185">Reference proteome</keyword>
<dbReference type="SUPFAM" id="SSF51735">
    <property type="entry name" value="NAD(P)-binding Rossmann-fold domains"/>
    <property type="match status" value="1"/>
</dbReference>
<dbReference type="eggNOG" id="KOG1208">
    <property type="taxonomic scope" value="Eukaryota"/>
</dbReference>
<dbReference type="GO" id="GO:0016491">
    <property type="term" value="F:oxidoreductase activity"/>
    <property type="evidence" value="ECO:0007669"/>
    <property type="project" value="UniProtKB-KW"/>
</dbReference>
<sequence length="332" mass="35836">MDDPAFDVGGGVALITGANQGLGFEMAKRIAHMPRVNKVVLACRNEQRANEAREKLQGLFADTSFEVMVMLVDTEDTTSCRDFGAKWTAIVNAPVDLFLMNAGGMGGRDASDIMQPSGSTRIFAMNVLGHAEMFDALSRANMLSPKCKVVYVGSETAVGMGPFPKPDLRDVDNIAAHISNTYNDPTGATKIKWIGPGNMGQSGYGTCKAIAALYFSALARKHPSMKIMTVSPGGTRGTNAHAKSGWFFGNLIPFMMVVFGVGHPLAKGAERLQYGFFVDEDPYVSGAFVASKAIAPPVGKCVDYRSFKKTENVFGDEKLQDAAYEAVRRFMR</sequence>
<accession>C1E932</accession>
<proteinExistence type="inferred from homology"/>
<dbReference type="PANTHER" id="PTHR24320">
    <property type="entry name" value="RETINOL DEHYDROGENASE"/>
    <property type="match status" value="1"/>
</dbReference>
<dbReference type="EMBL" id="CP001327">
    <property type="protein sequence ID" value="ACO64615.1"/>
    <property type="molecule type" value="Genomic_DNA"/>
</dbReference>
<protein>
    <submittedName>
        <fullName evidence="3">Uncharacterized protein</fullName>
    </submittedName>
</protein>
<dbReference type="Pfam" id="PF00106">
    <property type="entry name" value="adh_short"/>
    <property type="match status" value="1"/>
</dbReference>
<keyword evidence="2" id="KW-0560">Oxidoreductase</keyword>
<evidence type="ECO:0000313" key="4">
    <source>
        <dbReference type="Proteomes" id="UP000002009"/>
    </source>
</evidence>
<dbReference type="Gene3D" id="3.40.50.720">
    <property type="entry name" value="NAD(P)-binding Rossmann-like Domain"/>
    <property type="match status" value="1"/>
</dbReference>
<evidence type="ECO:0000256" key="1">
    <source>
        <dbReference type="ARBA" id="ARBA00006484"/>
    </source>
</evidence>
<dbReference type="RefSeq" id="XP_002503357.1">
    <property type="nucleotide sequence ID" value="XM_002503311.1"/>
</dbReference>
<organism evidence="3 4">
    <name type="scientific">Micromonas commoda (strain RCC299 / NOUM17 / CCMP2709)</name>
    <name type="common">Picoplanktonic green alga</name>
    <dbReference type="NCBI Taxonomy" id="296587"/>
    <lineage>
        <taxon>Eukaryota</taxon>
        <taxon>Viridiplantae</taxon>
        <taxon>Chlorophyta</taxon>
        <taxon>Mamiellophyceae</taxon>
        <taxon>Mamiellales</taxon>
        <taxon>Mamiellaceae</taxon>
        <taxon>Micromonas</taxon>
    </lineage>
</organism>
<dbReference type="PRINTS" id="PR00081">
    <property type="entry name" value="GDHRDH"/>
</dbReference>
<gene>
    <name evidence="3" type="ORF">MICPUN_59586</name>
</gene>
<dbReference type="OrthoDB" id="1933717at2759"/>
<dbReference type="GeneID" id="8244289"/>
<reference evidence="3 4" key="1">
    <citation type="journal article" date="2009" name="Science">
        <title>Green evolution and dynamic adaptations revealed by genomes of the marine picoeukaryotes Micromonas.</title>
        <authorList>
            <person name="Worden A.Z."/>
            <person name="Lee J.H."/>
            <person name="Mock T."/>
            <person name="Rouze P."/>
            <person name="Simmons M.P."/>
            <person name="Aerts A.L."/>
            <person name="Allen A.E."/>
            <person name="Cuvelier M.L."/>
            <person name="Derelle E."/>
            <person name="Everett M.V."/>
            <person name="Foulon E."/>
            <person name="Grimwood J."/>
            <person name="Gundlach H."/>
            <person name="Henrissat B."/>
            <person name="Napoli C."/>
            <person name="McDonald S.M."/>
            <person name="Parker M.S."/>
            <person name="Rombauts S."/>
            <person name="Salamov A."/>
            <person name="Von Dassow P."/>
            <person name="Badger J.H."/>
            <person name="Coutinho P.M."/>
            <person name="Demir E."/>
            <person name="Dubchak I."/>
            <person name="Gentemann C."/>
            <person name="Eikrem W."/>
            <person name="Gready J.E."/>
            <person name="John U."/>
            <person name="Lanier W."/>
            <person name="Lindquist E.A."/>
            <person name="Lucas S."/>
            <person name="Mayer K.F."/>
            <person name="Moreau H."/>
            <person name="Not F."/>
            <person name="Otillar R."/>
            <person name="Panaud O."/>
            <person name="Pangilinan J."/>
            <person name="Paulsen I."/>
            <person name="Piegu B."/>
            <person name="Poliakov A."/>
            <person name="Robbens S."/>
            <person name="Schmutz J."/>
            <person name="Toulza E."/>
            <person name="Wyss T."/>
            <person name="Zelensky A."/>
            <person name="Zhou K."/>
            <person name="Armbrust E.V."/>
            <person name="Bhattacharya D."/>
            <person name="Goodenough U.W."/>
            <person name="Van de Peer Y."/>
            <person name="Grigoriev I.V."/>
        </authorList>
    </citation>
    <scope>NUCLEOTIDE SEQUENCE [LARGE SCALE GENOMIC DNA]</scope>
    <source>
        <strain evidence="4">RCC299 / NOUM17</strain>
    </source>
</reference>
<dbReference type="InterPro" id="IPR002347">
    <property type="entry name" value="SDR_fam"/>
</dbReference>
<dbReference type="Proteomes" id="UP000002009">
    <property type="component" value="Chromosome 6"/>
</dbReference>